<evidence type="ECO:0000256" key="1">
    <source>
        <dbReference type="SAM" id="MobiDB-lite"/>
    </source>
</evidence>
<keyword evidence="2" id="KW-0830">Ubiquinone</keyword>
<feature type="compositionally biased region" description="Polar residues" evidence="1">
    <location>
        <begin position="24"/>
        <end position="42"/>
    </location>
</feature>
<dbReference type="GO" id="GO:0042773">
    <property type="term" value="P:ATP synthesis coupled electron transport"/>
    <property type="evidence" value="ECO:0007669"/>
    <property type="project" value="InterPro"/>
</dbReference>
<accession>G0TQY9</accession>
<sequence length="75" mass="8217">SENYYYTRDGRCLVEPPKVLYSTTPGQQTLAAGSTAETASSDVESEAPKKRLGPTPPGFRLHSEMTPKTYNPKLV</sequence>
<proteinExistence type="evidence at transcript level"/>
<dbReference type="AlphaFoldDB" id="G0TQY9"/>
<protein>
    <submittedName>
        <fullName evidence="2">NADH dehydrogenase [ubiquinone] 1 alpha subcomplex subunit 7</fullName>
    </submittedName>
</protein>
<feature type="region of interest" description="Disordered" evidence="1">
    <location>
        <begin position="24"/>
        <end position="75"/>
    </location>
</feature>
<reference evidence="2" key="1">
    <citation type="submission" date="2011-06" db="EMBL/GenBank/DDBJ databases">
        <authorList>
            <person name="Pazos A."/>
        </authorList>
    </citation>
    <scope>NUCLEOTIDE SEQUENCE</scope>
    <source>
        <tissue evidence="2">Ovary</tissue>
    </source>
</reference>
<feature type="non-terminal residue" evidence="2">
    <location>
        <position position="1"/>
    </location>
</feature>
<dbReference type="GO" id="GO:0005743">
    <property type="term" value="C:mitochondrial inner membrane"/>
    <property type="evidence" value="ECO:0007669"/>
    <property type="project" value="InterPro"/>
</dbReference>
<dbReference type="Pfam" id="PF07347">
    <property type="entry name" value="CI-B14_5a"/>
    <property type="match status" value="1"/>
</dbReference>
<name>G0TQY9_PECMA</name>
<dbReference type="EMBL" id="HE572783">
    <property type="protein sequence ID" value="CCC42288.1"/>
    <property type="molecule type" value="mRNA"/>
</dbReference>
<dbReference type="InterPro" id="IPR009947">
    <property type="entry name" value="NDUA7"/>
</dbReference>
<dbReference type="OrthoDB" id="10063829at2759"/>
<gene>
    <name evidence="2" type="primary">ndufa7</name>
</gene>
<reference evidence="2" key="2">
    <citation type="journal article" date="2012" name="Aquaculture">
        <title>Selection of reference genes for quantitative RT-PCR studies on the gonad of the bivalve mollusc Pecten maximus L.</title>
        <authorList>
            <person name="Mauriz O."/>
            <person name="Maneiro V."/>
            <person name="Perez-Paralle L."/>
            <person name="Sanchez J.L."/>
            <person name="Pazos A.J."/>
        </authorList>
    </citation>
    <scope>NUCLEOTIDE SEQUENCE</scope>
    <source>
        <tissue evidence="2">Ovary</tissue>
    </source>
</reference>
<evidence type="ECO:0000313" key="2">
    <source>
        <dbReference type="EMBL" id="CCC42288.1"/>
    </source>
</evidence>
<organism evidence="2">
    <name type="scientific">Pecten maximus</name>
    <name type="common">King scallop</name>
    <name type="synonym">Pilgrim's clam</name>
    <dbReference type="NCBI Taxonomy" id="6579"/>
    <lineage>
        <taxon>Eukaryota</taxon>
        <taxon>Metazoa</taxon>
        <taxon>Spiralia</taxon>
        <taxon>Lophotrochozoa</taxon>
        <taxon>Mollusca</taxon>
        <taxon>Bivalvia</taxon>
        <taxon>Autobranchia</taxon>
        <taxon>Pteriomorphia</taxon>
        <taxon>Pectinida</taxon>
        <taxon>Pectinoidea</taxon>
        <taxon>Pectinidae</taxon>
        <taxon>Pecten</taxon>
    </lineage>
</organism>